<evidence type="ECO:0000313" key="1">
    <source>
        <dbReference type="EMBL" id="GLB50554.1"/>
    </source>
</evidence>
<evidence type="ECO:0000313" key="2">
    <source>
        <dbReference type="Proteomes" id="UP001143543"/>
    </source>
</evidence>
<dbReference type="EMBL" id="BRVO01000003">
    <property type="protein sequence ID" value="GLB50554.1"/>
    <property type="molecule type" value="Genomic_DNA"/>
</dbReference>
<accession>A0ABQ5MMF3</accession>
<gene>
    <name evidence="1" type="ORF">Y10_29220</name>
</gene>
<proteinExistence type="predicted"/>
<name>A0ABQ5MMF3_9FLAO</name>
<sequence length="240" mass="28259">MKIIYETKHLIVFLCLFFICNIYAQENQETIYIQHDSIAGLNYLDVYNGTVHFNKDITLKGEHRYLYTNFKSTTVNYDGEKYFHIQTKYDLVNDVLTILPYKSTSNVSINAITDKVASFYINELNRNFVNLDVLAVEGSAHGFYEKLTENKELELYTKFIKKPRDIIKNNRSLITYNLSETYYVVYKNTLHEVESASSFIDLFPSKKDLIKNFFKENKKLRKNNLPDFLSRLTKQLDQSL</sequence>
<dbReference type="Proteomes" id="UP001143543">
    <property type="component" value="Unassembled WGS sequence"/>
</dbReference>
<comment type="caution">
    <text evidence="1">The sequence shown here is derived from an EMBL/GenBank/DDBJ whole genome shotgun (WGS) entry which is preliminary data.</text>
</comment>
<protein>
    <recommendedName>
        <fullName evidence="3">DUF4369 domain-containing protein</fullName>
    </recommendedName>
</protein>
<reference evidence="1" key="1">
    <citation type="submission" date="2022-07" db="EMBL/GenBank/DDBJ databases">
        <title>Taxonomy of Novel Oxalotrophic and Methylotrophic Bacteria.</title>
        <authorList>
            <person name="Sahin N."/>
            <person name="Tani A."/>
        </authorList>
    </citation>
    <scope>NUCLEOTIDE SEQUENCE</scope>
    <source>
        <strain evidence="1">Y10</strain>
    </source>
</reference>
<keyword evidence="2" id="KW-1185">Reference proteome</keyword>
<dbReference type="RefSeq" id="WP_281766180.1">
    <property type="nucleotide sequence ID" value="NZ_BRVO01000003.1"/>
</dbReference>
<organism evidence="1 2">
    <name type="scientific">Neptunitalea lumnitzerae</name>
    <dbReference type="NCBI Taxonomy" id="2965509"/>
    <lineage>
        <taxon>Bacteria</taxon>
        <taxon>Pseudomonadati</taxon>
        <taxon>Bacteroidota</taxon>
        <taxon>Flavobacteriia</taxon>
        <taxon>Flavobacteriales</taxon>
        <taxon>Flavobacteriaceae</taxon>
        <taxon>Neptunitalea</taxon>
    </lineage>
</organism>
<evidence type="ECO:0008006" key="3">
    <source>
        <dbReference type="Google" id="ProtNLM"/>
    </source>
</evidence>